<dbReference type="SMART" id="SM00788">
    <property type="entry name" value="Adenylsucc_synt"/>
    <property type="match status" value="1"/>
</dbReference>
<evidence type="ECO:0000256" key="1">
    <source>
        <dbReference type="ARBA" id="ARBA00022598"/>
    </source>
</evidence>
<dbReference type="Proteomes" id="UP000029227">
    <property type="component" value="Unassembled WGS sequence"/>
</dbReference>
<dbReference type="EMBL" id="BBMN01000010">
    <property type="protein sequence ID" value="GAL06308.1"/>
    <property type="molecule type" value="Genomic_DNA"/>
</dbReference>
<reference evidence="8 9" key="1">
    <citation type="journal article" date="2014" name="Genome Announc.">
        <title>Draft Genome Sequences of Two Vibrionaceae Species, Vibrio ponticus C121 and Photobacterium aphoticum C119, Isolated as Coral Reef Microbiota.</title>
        <authorList>
            <person name="Al-saari N."/>
            <person name="Meirelles P.M."/>
            <person name="Mino S."/>
            <person name="Suda W."/>
            <person name="Oshima K."/>
            <person name="Hattori M."/>
            <person name="Ohkuma M."/>
            <person name="Thompson F.L."/>
            <person name="Gomez-Gil B."/>
            <person name="Sawabe T."/>
            <person name="Sawabe T."/>
        </authorList>
    </citation>
    <scope>NUCLEOTIDE SEQUENCE [LARGE SCALE GENOMIC DNA]</scope>
    <source>
        <strain evidence="8 9">JCM 19237</strain>
    </source>
</reference>
<keyword evidence="1 6" id="KW-0436">Ligase</keyword>
<keyword evidence="6" id="KW-0342">GTP-binding</keyword>
<dbReference type="GO" id="GO:0005737">
    <property type="term" value="C:cytoplasm"/>
    <property type="evidence" value="ECO:0007669"/>
    <property type="project" value="UniProtKB-SubCell"/>
</dbReference>
<dbReference type="STRING" id="754436.JCM19237_1953"/>
<comment type="cofactor">
    <cofactor evidence="6">
        <name>Mg(2+)</name>
        <dbReference type="ChEBI" id="CHEBI:18420"/>
    </cofactor>
    <text evidence="6">Binds 1 Mg(2+) ion per subunit.</text>
</comment>
<dbReference type="AlphaFoldDB" id="A0A090QVK9"/>
<name>A0A090QVK9_9GAMM</name>
<feature type="active site" description="Proton acceptor" evidence="6">
    <location>
        <position position="13"/>
    </location>
</feature>
<dbReference type="GO" id="GO:0005525">
    <property type="term" value="F:GTP binding"/>
    <property type="evidence" value="ECO:0007669"/>
    <property type="project" value="UniProtKB-UniRule"/>
</dbReference>
<comment type="caution">
    <text evidence="6">Lacks conserved residue(s) required for the propagation of feature annotation.</text>
</comment>
<dbReference type="GO" id="GO:0004019">
    <property type="term" value="F:adenylosuccinate synthase activity"/>
    <property type="evidence" value="ECO:0007669"/>
    <property type="project" value="UniProtKB-UniRule"/>
</dbReference>
<protein>
    <recommendedName>
        <fullName evidence="6">Adenylosuccinate synthetase</fullName>
        <shortName evidence="6">AMPSase</shortName>
        <shortName evidence="6">AdSS</shortName>
        <ecNumber evidence="6">6.3.4.4</ecNumber>
    </recommendedName>
    <alternativeName>
        <fullName evidence="6">IMP--aspartate ligase</fullName>
    </alternativeName>
</protein>
<dbReference type="Pfam" id="PF00709">
    <property type="entry name" value="Adenylsucc_synt"/>
    <property type="match status" value="1"/>
</dbReference>
<dbReference type="GO" id="GO:0000287">
    <property type="term" value="F:magnesium ion binding"/>
    <property type="evidence" value="ECO:0007669"/>
    <property type="project" value="UniProtKB-UniRule"/>
</dbReference>
<comment type="catalytic activity">
    <reaction evidence="6">
        <text>IMP + L-aspartate + GTP = N(6)-(1,2-dicarboxyethyl)-AMP + GDP + phosphate + 2 H(+)</text>
        <dbReference type="Rhea" id="RHEA:15753"/>
        <dbReference type="ChEBI" id="CHEBI:15378"/>
        <dbReference type="ChEBI" id="CHEBI:29991"/>
        <dbReference type="ChEBI" id="CHEBI:37565"/>
        <dbReference type="ChEBI" id="CHEBI:43474"/>
        <dbReference type="ChEBI" id="CHEBI:57567"/>
        <dbReference type="ChEBI" id="CHEBI:58053"/>
        <dbReference type="ChEBI" id="CHEBI:58189"/>
        <dbReference type="EC" id="6.3.4.4"/>
    </reaction>
</comment>
<keyword evidence="7" id="KW-1133">Transmembrane helix</keyword>
<feature type="binding site" evidence="6">
    <location>
        <begin position="12"/>
        <end position="18"/>
    </location>
    <ligand>
        <name>GTP</name>
        <dbReference type="ChEBI" id="CHEBI:37565"/>
    </ligand>
</feature>
<dbReference type="InterPro" id="IPR001114">
    <property type="entry name" value="Adenylosuccinate_synthetase"/>
</dbReference>
<dbReference type="PANTHER" id="PTHR11846">
    <property type="entry name" value="ADENYLOSUCCINATE SYNTHETASE"/>
    <property type="match status" value="1"/>
</dbReference>
<evidence type="ECO:0000256" key="7">
    <source>
        <dbReference type="SAM" id="Phobius"/>
    </source>
</evidence>
<keyword evidence="2 6" id="KW-0479">Metal-binding</keyword>
<comment type="similarity">
    <text evidence="6">Belongs to the adenylosuccinate synthetase family.</text>
</comment>
<feature type="active site" description="Proton donor" evidence="6">
    <location>
        <position position="41"/>
    </location>
</feature>
<feature type="binding site" evidence="6">
    <location>
        <position position="40"/>
    </location>
    <ligand>
        <name>Mg(2+)</name>
        <dbReference type="ChEBI" id="CHEBI:18420"/>
    </ligand>
</feature>
<evidence type="ECO:0000256" key="4">
    <source>
        <dbReference type="ARBA" id="ARBA00022755"/>
    </source>
</evidence>
<dbReference type="PANTHER" id="PTHR11846:SF0">
    <property type="entry name" value="ADENYLOSUCCINATE SYNTHETASE"/>
    <property type="match status" value="1"/>
</dbReference>
<comment type="subunit">
    <text evidence="6">Homodimer.</text>
</comment>
<evidence type="ECO:0000256" key="5">
    <source>
        <dbReference type="ARBA" id="ARBA00022842"/>
    </source>
</evidence>
<comment type="subcellular location">
    <subcellularLocation>
        <location evidence="6">Cytoplasm</location>
    </subcellularLocation>
</comment>
<organism evidence="8 9">
    <name type="scientific">Photobacterium aphoticum</name>
    <dbReference type="NCBI Taxonomy" id="754436"/>
    <lineage>
        <taxon>Bacteria</taxon>
        <taxon>Pseudomonadati</taxon>
        <taxon>Pseudomonadota</taxon>
        <taxon>Gammaproteobacteria</taxon>
        <taxon>Vibrionales</taxon>
        <taxon>Vibrionaceae</taxon>
        <taxon>Photobacterium</taxon>
    </lineage>
</organism>
<accession>A0A090QVK9</accession>
<gene>
    <name evidence="6" type="primary">purA</name>
    <name evidence="8" type="ORF">JCM19237_1953</name>
</gene>
<dbReference type="InterPro" id="IPR027417">
    <property type="entry name" value="P-loop_NTPase"/>
</dbReference>
<feature type="binding site" description="in other chain" evidence="6">
    <location>
        <begin position="38"/>
        <end position="41"/>
    </location>
    <ligand>
        <name>IMP</name>
        <dbReference type="ChEBI" id="CHEBI:58053"/>
        <note>ligand shared between dimeric partners</note>
    </ligand>
</feature>
<dbReference type="eggNOG" id="COG0104">
    <property type="taxonomic scope" value="Bacteria"/>
</dbReference>
<comment type="pathway">
    <text evidence="6">Purine metabolism; AMP biosynthesis via de novo pathway; AMP from IMP: step 1/2.</text>
</comment>
<comment type="function">
    <text evidence="6">Plays an important role in the de novo pathway of purine nucleotide biosynthesis. Catalyzes the first committed step in the biosynthesis of AMP from IMP.</text>
</comment>
<evidence type="ECO:0000256" key="6">
    <source>
        <dbReference type="HAMAP-Rule" id="MF_00011"/>
    </source>
</evidence>
<keyword evidence="5 6" id="KW-0460">Magnesium</keyword>
<dbReference type="SUPFAM" id="SSF52540">
    <property type="entry name" value="P-loop containing nucleoside triphosphate hydrolases"/>
    <property type="match status" value="1"/>
</dbReference>
<comment type="caution">
    <text evidence="8">The sequence shown here is derived from an EMBL/GenBank/DDBJ whole genome shotgun (WGS) entry which is preliminary data.</text>
</comment>
<keyword evidence="7" id="KW-0812">Transmembrane</keyword>
<keyword evidence="6" id="KW-0963">Cytoplasm</keyword>
<dbReference type="HAMAP" id="MF_00011">
    <property type="entry name" value="Adenylosucc_synth"/>
    <property type="match status" value="1"/>
</dbReference>
<dbReference type="Gene3D" id="3.40.440.10">
    <property type="entry name" value="Adenylosuccinate Synthetase, subunit A, domain 1"/>
    <property type="match status" value="1"/>
</dbReference>
<proteinExistence type="inferred from homology"/>
<keyword evidence="4 6" id="KW-0658">Purine biosynthesis</keyword>
<evidence type="ECO:0000313" key="9">
    <source>
        <dbReference type="Proteomes" id="UP000029227"/>
    </source>
</evidence>
<keyword evidence="7" id="KW-0472">Membrane</keyword>
<dbReference type="GO" id="GO:0046040">
    <property type="term" value="P:IMP metabolic process"/>
    <property type="evidence" value="ECO:0007669"/>
    <property type="project" value="TreeGrafter"/>
</dbReference>
<evidence type="ECO:0000256" key="3">
    <source>
        <dbReference type="ARBA" id="ARBA00022741"/>
    </source>
</evidence>
<dbReference type="EC" id="6.3.4.4" evidence="6"/>
<sequence length="90" mass="9528">MSSIVVVGANWGDEGKGRIVDFLAEQASASIRFQGGNNAGHTVVNDFGTFKLHQLPSGVFNPDCIGVLGPGMVISLLCFLRRLPKLSNLA</sequence>
<dbReference type="InterPro" id="IPR042109">
    <property type="entry name" value="Adenylosuccinate_synth_dom1"/>
</dbReference>
<feature type="binding site" evidence="6">
    <location>
        <position position="13"/>
    </location>
    <ligand>
        <name>Mg(2+)</name>
        <dbReference type="ChEBI" id="CHEBI:18420"/>
    </ligand>
</feature>
<feature type="binding site" evidence="6">
    <location>
        <begin position="40"/>
        <end position="42"/>
    </location>
    <ligand>
        <name>GTP</name>
        <dbReference type="ChEBI" id="CHEBI:37565"/>
    </ligand>
</feature>
<dbReference type="UniPathway" id="UPA00075">
    <property type="reaction ID" value="UER00335"/>
</dbReference>
<evidence type="ECO:0000313" key="8">
    <source>
        <dbReference type="EMBL" id="GAL06308.1"/>
    </source>
</evidence>
<feature type="transmembrane region" description="Helical" evidence="7">
    <location>
        <begin position="59"/>
        <end position="80"/>
    </location>
</feature>
<evidence type="ECO:0000256" key="2">
    <source>
        <dbReference type="ARBA" id="ARBA00022723"/>
    </source>
</evidence>
<keyword evidence="3 6" id="KW-0547">Nucleotide-binding</keyword>
<dbReference type="GO" id="GO:0044208">
    <property type="term" value="P:'de novo' AMP biosynthetic process"/>
    <property type="evidence" value="ECO:0007669"/>
    <property type="project" value="UniProtKB-UniRule"/>
</dbReference>
<feature type="binding site" description="in other chain" evidence="6">
    <location>
        <begin position="13"/>
        <end position="16"/>
    </location>
    <ligand>
        <name>IMP</name>
        <dbReference type="ChEBI" id="CHEBI:58053"/>
        <note>ligand shared between dimeric partners</note>
    </ligand>
</feature>